<comment type="caution">
    <text evidence="7">The sequence shown here is derived from an EMBL/GenBank/DDBJ whole genome shotgun (WGS) entry which is preliminary data.</text>
</comment>
<gene>
    <name evidence="7" type="ORF">AAFF_G00375670</name>
</gene>
<evidence type="ECO:0000256" key="2">
    <source>
        <dbReference type="ARBA" id="ARBA00022525"/>
    </source>
</evidence>
<feature type="non-terminal residue" evidence="7">
    <location>
        <position position="1"/>
    </location>
</feature>
<dbReference type="InterPro" id="IPR013273">
    <property type="entry name" value="ADAMTS/ADAMTS-like"/>
</dbReference>
<evidence type="ECO:0000259" key="5">
    <source>
        <dbReference type="Pfam" id="PF05986"/>
    </source>
</evidence>
<dbReference type="InterPro" id="IPR045371">
    <property type="entry name" value="ADAMTS_CR_3"/>
</dbReference>
<dbReference type="Pfam" id="PF19236">
    <property type="entry name" value="ADAMTS_CR_3"/>
    <property type="match status" value="1"/>
</dbReference>
<feature type="domain" description="ADAMTS/ADAMTS-like Spacer 1" evidence="5">
    <location>
        <begin position="221"/>
        <end position="313"/>
    </location>
</feature>
<evidence type="ECO:0000256" key="3">
    <source>
        <dbReference type="ARBA" id="ARBA00023157"/>
    </source>
</evidence>
<evidence type="ECO:0000256" key="1">
    <source>
        <dbReference type="ARBA" id="ARBA00004613"/>
    </source>
</evidence>
<dbReference type="Proteomes" id="UP001221898">
    <property type="component" value="Unassembled WGS sequence"/>
</dbReference>
<keyword evidence="8" id="KW-1185">Reference proteome</keyword>
<feature type="disulfide bond" evidence="4">
    <location>
        <begin position="89"/>
        <end position="100"/>
    </location>
</feature>
<comment type="subcellular location">
    <subcellularLocation>
        <location evidence="1">Secreted</location>
    </subcellularLocation>
</comment>
<sequence>MLCAVERPTVSQYRLRVAGTRQVVAYSREVSVRQENMTILLVLAFLLLHSAPCVPQARHLTSDYWEAWGPYGECSRSCGVGVTMRTRRCVTQRVDGGSSCTGRAVFYRTCNTQDCPVGSRDFREEQCAQFDGMDFEGMRYSWLPYYGAENPRELNCAPRGENFFYRHRASVVDGTPCYPGRTDICVQGVCKRLGCDKMLESSHREDPCLQCGGNGESCYLIKNTFTTRNLPQAGYNQMFVIPAGATTIRIRETVATRNRLAVRNQRGEYYLNGNGVTDLTRAIPMAGTMLFYQQGLEADTTPEVILCRGPTTE</sequence>
<feature type="domain" description="ADAMTS/ADAMTS-like cysteine-rich" evidence="6">
    <location>
        <begin position="154"/>
        <end position="218"/>
    </location>
</feature>
<dbReference type="PROSITE" id="PS50092">
    <property type="entry name" value="TSP1"/>
    <property type="match status" value="1"/>
</dbReference>
<organism evidence="7 8">
    <name type="scientific">Aldrovandia affinis</name>
    <dbReference type="NCBI Taxonomy" id="143900"/>
    <lineage>
        <taxon>Eukaryota</taxon>
        <taxon>Metazoa</taxon>
        <taxon>Chordata</taxon>
        <taxon>Craniata</taxon>
        <taxon>Vertebrata</taxon>
        <taxon>Euteleostomi</taxon>
        <taxon>Actinopterygii</taxon>
        <taxon>Neopterygii</taxon>
        <taxon>Teleostei</taxon>
        <taxon>Notacanthiformes</taxon>
        <taxon>Halosauridae</taxon>
        <taxon>Aldrovandia</taxon>
    </lineage>
</organism>
<accession>A0AAD7VZH3</accession>
<dbReference type="GO" id="GO:0004222">
    <property type="term" value="F:metalloendopeptidase activity"/>
    <property type="evidence" value="ECO:0007669"/>
    <property type="project" value="TreeGrafter"/>
</dbReference>
<dbReference type="Pfam" id="PF00090">
    <property type="entry name" value="TSP_1"/>
    <property type="match status" value="1"/>
</dbReference>
<dbReference type="GO" id="GO:0030198">
    <property type="term" value="P:extracellular matrix organization"/>
    <property type="evidence" value="ECO:0007669"/>
    <property type="project" value="InterPro"/>
</dbReference>
<proteinExistence type="predicted"/>
<dbReference type="GO" id="GO:0031012">
    <property type="term" value="C:extracellular matrix"/>
    <property type="evidence" value="ECO:0007669"/>
    <property type="project" value="TreeGrafter"/>
</dbReference>
<name>A0AAD7VZH3_9TELE</name>
<evidence type="ECO:0000256" key="4">
    <source>
        <dbReference type="PIRSR" id="PIRSR613273-3"/>
    </source>
</evidence>
<evidence type="ECO:0000313" key="8">
    <source>
        <dbReference type="Proteomes" id="UP001221898"/>
    </source>
</evidence>
<dbReference type="GO" id="GO:0006508">
    <property type="term" value="P:proteolysis"/>
    <property type="evidence" value="ECO:0007669"/>
    <property type="project" value="TreeGrafter"/>
</dbReference>
<feature type="disulfide bond" evidence="4">
    <location>
        <begin position="78"/>
        <end position="115"/>
    </location>
</feature>
<dbReference type="SMART" id="SM00209">
    <property type="entry name" value="TSP1"/>
    <property type="match status" value="1"/>
</dbReference>
<dbReference type="Pfam" id="PF05986">
    <property type="entry name" value="ADAMTS_spacer1"/>
    <property type="match status" value="1"/>
</dbReference>
<reference evidence="7" key="1">
    <citation type="journal article" date="2023" name="Science">
        <title>Genome structures resolve the early diversification of teleost fishes.</title>
        <authorList>
            <person name="Parey E."/>
            <person name="Louis A."/>
            <person name="Montfort J."/>
            <person name="Bouchez O."/>
            <person name="Roques C."/>
            <person name="Iampietro C."/>
            <person name="Lluch J."/>
            <person name="Castinel A."/>
            <person name="Donnadieu C."/>
            <person name="Desvignes T."/>
            <person name="Floi Bucao C."/>
            <person name="Jouanno E."/>
            <person name="Wen M."/>
            <person name="Mejri S."/>
            <person name="Dirks R."/>
            <person name="Jansen H."/>
            <person name="Henkel C."/>
            <person name="Chen W.J."/>
            <person name="Zahm M."/>
            <person name="Cabau C."/>
            <person name="Klopp C."/>
            <person name="Thompson A.W."/>
            <person name="Robinson-Rechavi M."/>
            <person name="Braasch I."/>
            <person name="Lecointre G."/>
            <person name="Bobe J."/>
            <person name="Postlethwait J.H."/>
            <person name="Berthelot C."/>
            <person name="Roest Crollius H."/>
            <person name="Guiguen Y."/>
        </authorList>
    </citation>
    <scope>NUCLEOTIDE SEQUENCE</scope>
    <source>
        <strain evidence="7">NC1722</strain>
    </source>
</reference>
<keyword evidence="2" id="KW-0964">Secreted</keyword>
<dbReference type="InterPro" id="IPR036383">
    <property type="entry name" value="TSP1_rpt_sf"/>
</dbReference>
<keyword evidence="3 4" id="KW-1015">Disulfide bond</keyword>
<evidence type="ECO:0000259" key="6">
    <source>
        <dbReference type="Pfam" id="PF19236"/>
    </source>
</evidence>
<feature type="disulfide bond" evidence="4">
    <location>
        <begin position="74"/>
        <end position="110"/>
    </location>
</feature>
<protein>
    <submittedName>
        <fullName evidence="7">Uncharacterized protein</fullName>
    </submittedName>
</protein>
<evidence type="ECO:0000313" key="7">
    <source>
        <dbReference type="EMBL" id="KAJ8362419.1"/>
    </source>
</evidence>
<dbReference type="InterPro" id="IPR010294">
    <property type="entry name" value="ADAMTS_spacer1"/>
</dbReference>
<dbReference type="PANTHER" id="PTHR13723">
    <property type="entry name" value="ADAMTS A DISINTEGRIN AND METALLOPROTEASE WITH THROMBOSPONDIN MOTIFS PROTEASE"/>
    <property type="match status" value="1"/>
</dbReference>
<dbReference type="GO" id="GO:0005576">
    <property type="term" value="C:extracellular region"/>
    <property type="evidence" value="ECO:0007669"/>
    <property type="project" value="UniProtKB-SubCell"/>
</dbReference>
<dbReference type="InterPro" id="IPR050439">
    <property type="entry name" value="ADAMTS_ADAMTS-like"/>
</dbReference>
<dbReference type="Gene3D" id="2.60.120.830">
    <property type="match status" value="1"/>
</dbReference>
<dbReference type="InterPro" id="IPR000884">
    <property type="entry name" value="TSP1_rpt"/>
</dbReference>
<dbReference type="PANTHER" id="PTHR13723:SF281">
    <property type="entry name" value="PAPILIN"/>
    <property type="match status" value="1"/>
</dbReference>
<dbReference type="EMBL" id="JAINUG010000670">
    <property type="protein sequence ID" value="KAJ8362419.1"/>
    <property type="molecule type" value="Genomic_DNA"/>
</dbReference>
<dbReference type="Gene3D" id="2.20.100.10">
    <property type="entry name" value="Thrombospondin type-1 (TSP1) repeat"/>
    <property type="match status" value="1"/>
</dbReference>
<dbReference type="PRINTS" id="PR01857">
    <property type="entry name" value="ADAMTSFAMILY"/>
</dbReference>
<dbReference type="FunFam" id="2.20.100.10:FF:000001">
    <property type="entry name" value="semaphorin-5A isoform X1"/>
    <property type="match status" value="1"/>
</dbReference>
<dbReference type="SUPFAM" id="SSF82895">
    <property type="entry name" value="TSP-1 type 1 repeat"/>
    <property type="match status" value="1"/>
</dbReference>
<dbReference type="AlphaFoldDB" id="A0AAD7VZH3"/>